<keyword evidence="2" id="KW-1185">Reference proteome</keyword>
<accession>A0A074N2Y9</accession>
<comment type="caution">
    <text evidence="1">The sequence shown here is derived from an EMBL/GenBank/DDBJ whole genome shotgun (WGS) entry which is preliminary data.</text>
</comment>
<sequence>MPLGFDEAAVEVRGVFRLLGRHRLGRAHRAALLGDLQRAAGHQSDARGGGGKLCGCQFERHGLTSKMRFIGAGRRTANLLRRECALVLVVAKALRGQRR</sequence>
<gene>
    <name evidence="1" type="ORF">EH32_00895</name>
</gene>
<organism evidence="1 2">
    <name type="scientific">Erythrobacter litoralis</name>
    <dbReference type="NCBI Taxonomy" id="39960"/>
    <lineage>
        <taxon>Bacteria</taxon>
        <taxon>Pseudomonadati</taxon>
        <taxon>Pseudomonadota</taxon>
        <taxon>Alphaproteobacteria</taxon>
        <taxon>Sphingomonadales</taxon>
        <taxon>Erythrobacteraceae</taxon>
        <taxon>Erythrobacter/Porphyrobacter group</taxon>
        <taxon>Erythrobacter</taxon>
    </lineage>
</organism>
<reference evidence="1 2" key="1">
    <citation type="submission" date="2014-04" db="EMBL/GenBank/DDBJ databases">
        <title>A comprehensive comparison of genomes of Erythrobacter spp. Strains.</title>
        <authorList>
            <person name="Zheng Q."/>
        </authorList>
    </citation>
    <scope>NUCLEOTIDE SEQUENCE [LARGE SCALE GENOMIC DNA]</scope>
    <source>
        <strain evidence="1 2">DSM 8509</strain>
    </source>
</reference>
<name>A0A074N2Y9_9SPHN</name>
<protein>
    <submittedName>
        <fullName evidence="1">Uncharacterized protein</fullName>
    </submittedName>
</protein>
<dbReference type="Proteomes" id="UP000027866">
    <property type="component" value="Unassembled WGS sequence"/>
</dbReference>
<evidence type="ECO:0000313" key="2">
    <source>
        <dbReference type="Proteomes" id="UP000027866"/>
    </source>
</evidence>
<evidence type="ECO:0000313" key="1">
    <source>
        <dbReference type="EMBL" id="KEO92332.1"/>
    </source>
</evidence>
<proteinExistence type="predicted"/>
<dbReference type="AlphaFoldDB" id="A0A074N2Y9"/>
<dbReference type="EMBL" id="JMIX01000010">
    <property type="protein sequence ID" value="KEO92332.1"/>
    <property type="molecule type" value="Genomic_DNA"/>
</dbReference>